<dbReference type="Proteomes" id="UP000285173">
    <property type="component" value="Unassembled WGS sequence"/>
</dbReference>
<reference evidence="1 2" key="1">
    <citation type="submission" date="2018-08" db="EMBL/GenBank/DDBJ databases">
        <title>A genome reference for cultivated species of the human gut microbiota.</title>
        <authorList>
            <person name="Zou Y."/>
            <person name="Xue W."/>
            <person name="Luo G."/>
        </authorList>
    </citation>
    <scope>NUCLEOTIDE SEQUENCE [LARGE SCALE GENOMIC DNA]</scope>
    <source>
        <strain evidence="1 2">AM50-15</strain>
    </source>
</reference>
<dbReference type="AlphaFoldDB" id="A0A413NP00"/>
<name>A0A413NP00_9BACT</name>
<evidence type="ECO:0000313" key="2">
    <source>
        <dbReference type="Proteomes" id="UP000285173"/>
    </source>
</evidence>
<comment type="caution">
    <text evidence="1">The sequence shown here is derived from an EMBL/GenBank/DDBJ whole genome shotgun (WGS) entry which is preliminary data.</text>
</comment>
<dbReference type="EMBL" id="QSEF01000004">
    <property type="protein sequence ID" value="RGZ50277.1"/>
    <property type="molecule type" value="Genomic_DNA"/>
</dbReference>
<organism evidence="1 2">
    <name type="scientific">Parabacteroides merdae</name>
    <dbReference type="NCBI Taxonomy" id="46503"/>
    <lineage>
        <taxon>Bacteria</taxon>
        <taxon>Pseudomonadati</taxon>
        <taxon>Bacteroidota</taxon>
        <taxon>Bacteroidia</taxon>
        <taxon>Bacteroidales</taxon>
        <taxon>Tannerellaceae</taxon>
        <taxon>Parabacteroides</taxon>
    </lineage>
</organism>
<protein>
    <submittedName>
        <fullName evidence="1">Uncharacterized protein</fullName>
    </submittedName>
</protein>
<gene>
    <name evidence="1" type="ORF">DW986_03155</name>
</gene>
<proteinExistence type="predicted"/>
<evidence type="ECO:0000313" key="1">
    <source>
        <dbReference type="EMBL" id="RGZ50277.1"/>
    </source>
</evidence>
<sequence length="185" mass="21906">MPFACKVKRKFFTLWFTITLIHLNFAQKINMIQTLKIKDRIAIPLVLRFLKPGGYAKFRTAEELRRKVELSGEELDYYEVNDQGNGVTYWNVRKDTGREFDFSEREVNVLKEGLENMDKRKVLNWDFIPLYEAFVPAAATRTKKRPTLQIKRRTFRKKYPSKFKPSWQRLTTYPTAATGATRLRS</sequence>
<accession>A0A413NP00</accession>